<reference evidence="11 12" key="1">
    <citation type="submission" date="2024-09" db="EMBL/GenBank/DDBJ databases">
        <authorList>
            <person name="Lee S.D."/>
        </authorList>
    </citation>
    <scope>NUCLEOTIDE SEQUENCE [LARGE SCALE GENOMIC DNA]</scope>
    <source>
        <strain evidence="11 12">N1-3</strain>
    </source>
</reference>
<name>A0ABV6X8M9_9ACTN</name>
<keyword evidence="6 9" id="KW-0472">Membrane</keyword>
<gene>
    <name evidence="11" type="ORF">ACEZDB_28755</name>
</gene>
<evidence type="ECO:0000256" key="2">
    <source>
        <dbReference type="ARBA" id="ARBA00022448"/>
    </source>
</evidence>
<dbReference type="EMBL" id="JBHEZY010000014">
    <property type="protein sequence ID" value="MFC1434637.1"/>
    <property type="molecule type" value="Genomic_DNA"/>
</dbReference>
<feature type="transmembrane region" description="Helical" evidence="9">
    <location>
        <begin position="343"/>
        <end position="359"/>
    </location>
</feature>
<protein>
    <submittedName>
        <fullName evidence="11">DHA2 family efflux MFS transporter permease subunit</fullName>
    </submittedName>
</protein>
<keyword evidence="5 9" id="KW-1133">Transmembrane helix</keyword>
<dbReference type="Gene3D" id="1.20.1250.20">
    <property type="entry name" value="MFS general substrate transporter like domains"/>
    <property type="match status" value="1"/>
</dbReference>
<organism evidence="11 12">
    <name type="scientific">Streptacidiphilus alkalitolerans</name>
    <dbReference type="NCBI Taxonomy" id="3342712"/>
    <lineage>
        <taxon>Bacteria</taxon>
        <taxon>Bacillati</taxon>
        <taxon>Actinomycetota</taxon>
        <taxon>Actinomycetes</taxon>
        <taxon>Kitasatosporales</taxon>
        <taxon>Streptomycetaceae</taxon>
        <taxon>Streptacidiphilus</taxon>
    </lineage>
</organism>
<dbReference type="SUPFAM" id="SSF103473">
    <property type="entry name" value="MFS general substrate transporter"/>
    <property type="match status" value="1"/>
</dbReference>
<evidence type="ECO:0000259" key="10">
    <source>
        <dbReference type="PROSITE" id="PS50850"/>
    </source>
</evidence>
<dbReference type="CDD" id="cd17321">
    <property type="entry name" value="MFS_MMR_MDR_like"/>
    <property type="match status" value="1"/>
</dbReference>
<dbReference type="Gene3D" id="1.20.1720.10">
    <property type="entry name" value="Multidrug resistance protein D"/>
    <property type="match status" value="1"/>
</dbReference>
<keyword evidence="4 9" id="KW-0812">Transmembrane</keyword>
<dbReference type="NCBIfam" id="TIGR00711">
    <property type="entry name" value="efflux_EmrB"/>
    <property type="match status" value="1"/>
</dbReference>
<dbReference type="PANTHER" id="PTHR42718:SF46">
    <property type="entry name" value="BLR6921 PROTEIN"/>
    <property type="match status" value="1"/>
</dbReference>
<dbReference type="RefSeq" id="WP_380557122.1">
    <property type="nucleotide sequence ID" value="NZ_JBHEZY010000014.1"/>
</dbReference>
<evidence type="ECO:0000256" key="9">
    <source>
        <dbReference type="SAM" id="Phobius"/>
    </source>
</evidence>
<evidence type="ECO:0000256" key="3">
    <source>
        <dbReference type="ARBA" id="ARBA00022475"/>
    </source>
</evidence>
<keyword evidence="7" id="KW-0046">Antibiotic resistance</keyword>
<accession>A0ABV6X8M9</accession>
<dbReference type="PROSITE" id="PS50850">
    <property type="entry name" value="MFS"/>
    <property type="match status" value="1"/>
</dbReference>
<evidence type="ECO:0000313" key="12">
    <source>
        <dbReference type="Proteomes" id="UP001592530"/>
    </source>
</evidence>
<evidence type="ECO:0000256" key="1">
    <source>
        <dbReference type="ARBA" id="ARBA00004651"/>
    </source>
</evidence>
<dbReference type="InterPro" id="IPR011701">
    <property type="entry name" value="MFS"/>
</dbReference>
<feature type="transmembrane region" description="Helical" evidence="9">
    <location>
        <begin position="172"/>
        <end position="195"/>
    </location>
</feature>
<dbReference type="InterPro" id="IPR036259">
    <property type="entry name" value="MFS_trans_sf"/>
</dbReference>
<feature type="transmembrane region" description="Helical" evidence="9">
    <location>
        <begin position="403"/>
        <end position="429"/>
    </location>
</feature>
<evidence type="ECO:0000256" key="8">
    <source>
        <dbReference type="SAM" id="MobiDB-lite"/>
    </source>
</evidence>
<comment type="caution">
    <text evidence="11">The sequence shown here is derived from an EMBL/GenBank/DDBJ whole genome shotgun (WGS) entry which is preliminary data.</text>
</comment>
<evidence type="ECO:0000313" key="11">
    <source>
        <dbReference type="EMBL" id="MFC1434637.1"/>
    </source>
</evidence>
<feature type="transmembrane region" description="Helical" evidence="9">
    <location>
        <begin position="240"/>
        <end position="260"/>
    </location>
</feature>
<feature type="region of interest" description="Disordered" evidence="8">
    <location>
        <begin position="481"/>
        <end position="500"/>
    </location>
</feature>
<evidence type="ECO:0000256" key="7">
    <source>
        <dbReference type="ARBA" id="ARBA00023251"/>
    </source>
</evidence>
<feature type="transmembrane region" description="Helical" evidence="9">
    <location>
        <begin position="207"/>
        <end position="228"/>
    </location>
</feature>
<dbReference type="Pfam" id="PF07690">
    <property type="entry name" value="MFS_1"/>
    <property type="match status" value="1"/>
</dbReference>
<feature type="transmembrane region" description="Helical" evidence="9">
    <location>
        <begin position="110"/>
        <end position="132"/>
    </location>
</feature>
<sequence length="500" mass="50628">MTAPARPSTRTPERSRWAALVVLCSGLLMIILDGTVVTVALPAIQNDLGFSPAGLAWVMNAYLISFGGLLLLAGRLGDLLGRRRVFLAGLALFTLASLLCGLADDQVLLITARFVQGAGGALVSAVSLGMIVDLFTEPAELRRAFAGYSFVGSAGASLGLVLGGVLTQALNWHWIFFVNLPIGLAAALPALRLLPPDGPAAGVSHRSLDAVGALLVTAGLMLTVYTLVGTAQHGWTSARTLGTGALSLALLAGFVARQATAATPLLPLRMFRSRSVSGANLVQALMVAALFSFQVLLAQYLQHVLGYGAAATGLAMLPSALSIAVTSLGFAARLIARHGERRVLVGGLLMLVAGLAWLTRTPLHGHYPADVLPVTLLAAGFGLAITALTALGMSDATPADSGLVSGLFNTTQQIGAALGVAVTSTLAAARTSRLSAAGHSATDALNGGYHLAFAIATGLLLAATAVALTVLRGGGTAGAAAAPAAPEVARPVESPAQAPS</sequence>
<dbReference type="PANTHER" id="PTHR42718">
    <property type="entry name" value="MAJOR FACILITATOR SUPERFAMILY MULTIDRUG TRANSPORTER MFSC"/>
    <property type="match status" value="1"/>
</dbReference>
<feature type="transmembrane region" description="Helical" evidence="9">
    <location>
        <begin position="371"/>
        <end position="391"/>
    </location>
</feature>
<feature type="transmembrane region" description="Helical" evidence="9">
    <location>
        <begin position="449"/>
        <end position="471"/>
    </location>
</feature>
<feature type="transmembrane region" description="Helical" evidence="9">
    <location>
        <begin position="20"/>
        <end position="44"/>
    </location>
</feature>
<feature type="domain" description="Major facilitator superfamily (MFS) profile" evidence="10">
    <location>
        <begin position="19"/>
        <end position="475"/>
    </location>
</feature>
<feature type="transmembrane region" description="Helical" evidence="9">
    <location>
        <begin position="85"/>
        <end position="104"/>
    </location>
</feature>
<feature type="transmembrane region" description="Helical" evidence="9">
    <location>
        <begin position="281"/>
        <end position="301"/>
    </location>
</feature>
<keyword evidence="2" id="KW-0813">Transport</keyword>
<dbReference type="InterPro" id="IPR004638">
    <property type="entry name" value="EmrB-like"/>
</dbReference>
<feature type="transmembrane region" description="Helical" evidence="9">
    <location>
        <begin position="144"/>
        <end position="166"/>
    </location>
</feature>
<feature type="transmembrane region" description="Helical" evidence="9">
    <location>
        <begin position="307"/>
        <end position="331"/>
    </location>
</feature>
<evidence type="ECO:0000256" key="4">
    <source>
        <dbReference type="ARBA" id="ARBA00022692"/>
    </source>
</evidence>
<dbReference type="Proteomes" id="UP001592530">
    <property type="component" value="Unassembled WGS sequence"/>
</dbReference>
<keyword evidence="3" id="KW-1003">Cell membrane</keyword>
<proteinExistence type="predicted"/>
<feature type="transmembrane region" description="Helical" evidence="9">
    <location>
        <begin position="50"/>
        <end position="73"/>
    </location>
</feature>
<dbReference type="PRINTS" id="PR01036">
    <property type="entry name" value="TCRTETB"/>
</dbReference>
<dbReference type="InterPro" id="IPR020846">
    <property type="entry name" value="MFS_dom"/>
</dbReference>
<comment type="subcellular location">
    <subcellularLocation>
        <location evidence="1">Cell membrane</location>
        <topology evidence="1">Multi-pass membrane protein</topology>
    </subcellularLocation>
</comment>
<evidence type="ECO:0000256" key="6">
    <source>
        <dbReference type="ARBA" id="ARBA00023136"/>
    </source>
</evidence>
<evidence type="ECO:0000256" key="5">
    <source>
        <dbReference type="ARBA" id="ARBA00022989"/>
    </source>
</evidence>